<accession>B8EMB0</accession>
<reference evidence="4 5" key="1">
    <citation type="journal article" date="2010" name="J. Bacteriol.">
        <title>Complete genome sequence of the aerobic facultative methanotroph Methylocella silvestris BL2.</title>
        <authorList>
            <person name="Chen Y."/>
            <person name="Crombie A."/>
            <person name="Rahman M.T."/>
            <person name="Dedysh S.N."/>
            <person name="Liesack W."/>
            <person name="Stott M.B."/>
            <person name="Alam M."/>
            <person name="Theisen A.R."/>
            <person name="Murrell J.C."/>
            <person name="Dunfield P.F."/>
        </authorList>
    </citation>
    <scope>NUCLEOTIDE SEQUENCE [LARGE SCALE GENOMIC DNA]</scope>
    <source>
        <strain evidence="5">DSM 15510 / CIP 108128 / LMG 27833 / NCIMB 13906 / BL2</strain>
    </source>
</reference>
<proteinExistence type="predicted"/>
<feature type="signal peptide" evidence="2">
    <location>
        <begin position="1"/>
        <end position="22"/>
    </location>
</feature>
<feature type="domain" description="Rhodanese" evidence="3">
    <location>
        <begin position="58"/>
        <end position="145"/>
    </location>
</feature>
<evidence type="ECO:0000259" key="3">
    <source>
        <dbReference type="PROSITE" id="PS50206"/>
    </source>
</evidence>
<protein>
    <submittedName>
        <fullName evidence="4">Conserved hypothetical rhodanese sulfurtransferase protein</fullName>
    </submittedName>
</protein>
<feature type="chain" id="PRO_5002871490" evidence="2">
    <location>
        <begin position="23"/>
        <end position="159"/>
    </location>
</feature>
<dbReference type="GO" id="GO:0016740">
    <property type="term" value="F:transferase activity"/>
    <property type="evidence" value="ECO:0007669"/>
    <property type="project" value="UniProtKB-KW"/>
</dbReference>
<keyword evidence="5" id="KW-1185">Reference proteome</keyword>
<dbReference type="EMBL" id="CP001280">
    <property type="protein sequence ID" value="ACK52038.1"/>
    <property type="molecule type" value="Genomic_DNA"/>
</dbReference>
<evidence type="ECO:0000256" key="1">
    <source>
        <dbReference type="SAM" id="MobiDB-lite"/>
    </source>
</evidence>
<dbReference type="InterPro" id="IPR001763">
    <property type="entry name" value="Rhodanese-like_dom"/>
</dbReference>
<dbReference type="STRING" id="395965.Msil_3129"/>
<dbReference type="InterPro" id="IPR050229">
    <property type="entry name" value="GlpE_sulfurtransferase"/>
</dbReference>
<feature type="compositionally biased region" description="Polar residues" evidence="1">
    <location>
        <begin position="150"/>
        <end position="159"/>
    </location>
</feature>
<dbReference type="HOGENOM" id="CLU_136110_0_0_5"/>
<keyword evidence="4" id="KW-0808">Transferase</keyword>
<feature type="region of interest" description="Disordered" evidence="1">
    <location>
        <begin position="140"/>
        <end position="159"/>
    </location>
</feature>
<dbReference type="PANTHER" id="PTHR43031">
    <property type="entry name" value="FAD-DEPENDENT OXIDOREDUCTASE"/>
    <property type="match status" value="1"/>
</dbReference>
<gene>
    <name evidence="4" type="ordered locus">Msil_3129</name>
</gene>
<keyword evidence="2" id="KW-0732">Signal</keyword>
<evidence type="ECO:0000256" key="2">
    <source>
        <dbReference type="SAM" id="SignalP"/>
    </source>
</evidence>
<dbReference type="OrthoDB" id="30052at2"/>
<evidence type="ECO:0000313" key="5">
    <source>
        <dbReference type="Proteomes" id="UP000002257"/>
    </source>
</evidence>
<dbReference type="PANTHER" id="PTHR43031:SF16">
    <property type="entry name" value="OXIDOREDUCTASE"/>
    <property type="match status" value="1"/>
</dbReference>
<dbReference type="eggNOG" id="COG0607">
    <property type="taxonomic scope" value="Bacteria"/>
</dbReference>
<dbReference type="Gene3D" id="3.40.250.10">
    <property type="entry name" value="Rhodanese-like domain"/>
    <property type="match status" value="1"/>
</dbReference>
<sequence>MMRKLLLPLVLTATFGSSLAWAAEDAKTAPAAKPAPAAEYKSKSPQLKRAEFEALLAQPESLLIIDLRRPDELTAIGGLPVYLSIQAKDLEKSLAYIPKDRTIVTVSNHSGRSGVAADFLTAHGFKVAGALGAQTYEAEGGSLTKIEPRPSNTAEAEKR</sequence>
<dbReference type="KEGG" id="msl:Msil_3129"/>
<evidence type="ECO:0000313" key="4">
    <source>
        <dbReference type="EMBL" id="ACK52038.1"/>
    </source>
</evidence>
<dbReference type="Proteomes" id="UP000002257">
    <property type="component" value="Chromosome"/>
</dbReference>
<dbReference type="PROSITE" id="PS50206">
    <property type="entry name" value="RHODANESE_3"/>
    <property type="match status" value="1"/>
</dbReference>
<organism evidence="4 5">
    <name type="scientific">Methylocella silvestris (strain DSM 15510 / CIP 108128 / LMG 27833 / NCIMB 13906 / BL2)</name>
    <dbReference type="NCBI Taxonomy" id="395965"/>
    <lineage>
        <taxon>Bacteria</taxon>
        <taxon>Pseudomonadati</taxon>
        <taxon>Pseudomonadota</taxon>
        <taxon>Alphaproteobacteria</taxon>
        <taxon>Hyphomicrobiales</taxon>
        <taxon>Beijerinckiaceae</taxon>
        <taxon>Methylocella</taxon>
    </lineage>
</organism>
<dbReference type="Pfam" id="PF00581">
    <property type="entry name" value="Rhodanese"/>
    <property type="match status" value="1"/>
</dbReference>
<name>B8EMB0_METSB</name>
<dbReference type="InterPro" id="IPR036873">
    <property type="entry name" value="Rhodanese-like_dom_sf"/>
</dbReference>
<dbReference type="SUPFAM" id="SSF52821">
    <property type="entry name" value="Rhodanese/Cell cycle control phosphatase"/>
    <property type="match status" value="1"/>
</dbReference>
<dbReference type="AlphaFoldDB" id="B8EMB0"/>